<organism evidence="2 3">
    <name type="scientific">Bacillus carboniphilus</name>
    <dbReference type="NCBI Taxonomy" id="86663"/>
    <lineage>
        <taxon>Bacteria</taxon>
        <taxon>Bacillati</taxon>
        <taxon>Bacillota</taxon>
        <taxon>Bacilli</taxon>
        <taxon>Bacillales</taxon>
        <taxon>Bacillaceae</taxon>
        <taxon>Bacillus</taxon>
    </lineage>
</organism>
<feature type="transmembrane region" description="Helical" evidence="1">
    <location>
        <begin position="52"/>
        <end position="72"/>
    </location>
</feature>
<evidence type="ECO:0000313" key="2">
    <source>
        <dbReference type="EMBL" id="WLR41822.1"/>
    </source>
</evidence>
<feature type="transmembrane region" description="Helical" evidence="1">
    <location>
        <begin position="17"/>
        <end position="40"/>
    </location>
</feature>
<reference evidence="2 3" key="1">
    <citation type="submission" date="2023-06" db="EMBL/GenBank/DDBJ databases">
        <title>Five Gram-positive bacteria isolated from mangrove sediments in Shenzhen, Guangdong, China.</title>
        <authorList>
            <person name="Yu S."/>
            <person name="Zheng W."/>
            <person name="Huang Y."/>
        </authorList>
    </citation>
    <scope>NUCLEOTIDE SEQUENCE [LARGE SCALE GENOMIC DNA]</scope>
    <source>
        <strain evidence="2 3">SaN35-3</strain>
    </source>
</reference>
<keyword evidence="1" id="KW-0812">Transmembrane</keyword>
<name>A0ABY9JTR8_9BACI</name>
<dbReference type="RefSeq" id="WP_226543071.1">
    <property type="nucleotide sequence ID" value="NZ_CP129013.1"/>
</dbReference>
<accession>A0ABY9JTR8</accession>
<feature type="transmembrane region" description="Helical" evidence="1">
    <location>
        <begin position="201"/>
        <end position="220"/>
    </location>
</feature>
<keyword evidence="1" id="KW-1133">Transmembrane helix</keyword>
<gene>
    <name evidence="2" type="ORF">LC087_13355</name>
</gene>
<feature type="transmembrane region" description="Helical" evidence="1">
    <location>
        <begin position="84"/>
        <end position="110"/>
    </location>
</feature>
<proteinExistence type="predicted"/>
<evidence type="ECO:0000313" key="3">
    <source>
        <dbReference type="Proteomes" id="UP001197974"/>
    </source>
</evidence>
<evidence type="ECO:0000256" key="1">
    <source>
        <dbReference type="SAM" id="Phobius"/>
    </source>
</evidence>
<feature type="transmembrane region" description="Helical" evidence="1">
    <location>
        <begin position="166"/>
        <end position="186"/>
    </location>
</feature>
<sequence length="232" mass="26571">MNAVKGTYRLLYEDMRFYLILFSAITILMAAVYLFIGIFFDADYYGTLFGPLYGAICTVAIYELVVTFPIAIGLGSTRSLFIKCYFLMGFLMVFGTTFVLNSLYFIIYLLETNGFHKVGVFHPGMFYSYEPKLIPFFWIDFMVGLTLFGLSSFITMSWRRLGTVQFFIYFFIITMFITSIIAILGTNQSIEWISKFSPLEIFNTIGLFGLILILLTYPLMKNAPLKMKGAKA</sequence>
<protein>
    <submittedName>
        <fullName evidence="2">Uncharacterized protein</fullName>
    </submittedName>
</protein>
<keyword evidence="1" id="KW-0472">Membrane</keyword>
<dbReference type="Proteomes" id="UP001197974">
    <property type="component" value="Chromosome"/>
</dbReference>
<feature type="transmembrane region" description="Helical" evidence="1">
    <location>
        <begin position="133"/>
        <end position="154"/>
    </location>
</feature>
<keyword evidence="3" id="KW-1185">Reference proteome</keyword>
<dbReference type="EMBL" id="CP129013">
    <property type="protein sequence ID" value="WLR41822.1"/>
    <property type="molecule type" value="Genomic_DNA"/>
</dbReference>